<sequence length="332" mass="37009">MSERHTLSNSLASALQGNSRAIVKGKNIARRSVFSRDSTRLQDISGYLMKKSSKGIYQRRFFSANNAYLLYKSKQSSKKLDAVIDLRNCVSCTTVDRYGEFVMELMGVEEGGPGGSGGTGHPRAVPGLTFNYYLKARDMKEATAWVNNVKSRMGYYDKLGMAGQSEVAELWTEEERRSEREVGAEAEANEEGRTMTKDHANLLNATEDVARYSTNFSIKENAEEGEVVFEGWLMKKSPSKWVKFQERYCLLSRGVLSYYKSASAGSVAQGGVSMSSVEYIRPYDDAAGCLQFEVKVDTGRTFLFKAETNILCSAWIQALTSSKHTDAMVQEE</sequence>
<keyword evidence="3" id="KW-1185">Reference proteome</keyword>
<dbReference type="AlphaFoldDB" id="A0A9W6ZQN5"/>
<feature type="domain" description="PH" evidence="1">
    <location>
        <begin position="226"/>
        <end position="324"/>
    </location>
</feature>
<feature type="domain" description="PH" evidence="1">
    <location>
        <begin position="41"/>
        <end position="154"/>
    </location>
</feature>
<organism evidence="2 3">
    <name type="scientific">Triparma retinervis</name>
    <dbReference type="NCBI Taxonomy" id="2557542"/>
    <lineage>
        <taxon>Eukaryota</taxon>
        <taxon>Sar</taxon>
        <taxon>Stramenopiles</taxon>
        <taxon>Ochrophyta</taxon>
        <taxon>Bolidophyceae</taxon>
        <taxon>Parmales</taxon>
        <taxon>Triparmaceae</taxon>
        <taxon>Triparma</taxon>
    </lineage>
</organism>
<protein>
    <recommendedName>
        <fullName evidence="1">PH domain-containing protein</fullName>
    </recommendedName>
</protein>
<dbReference type="SMART" id="SM00233">
    <property type="entry name" value="PH"/>
    <property type="match status" value="2"/>
</dbReference>
<dbReference type="Proteomes" id="UP001165082">
    <property type="component" value="Unassembled WGS sequence"/>
</dbReference>
<dbReference type="SUPFAM" id="SSF50729">
    <property type="entry name" value="PH domain-like"/>
    <property type="match status" value="2"/>
</dbReference>
<dbReference type="PROSITE" id="PS50003">
    <property type="entry name" value="PH_DOMAIN"/>
    <property type="match status" value="2"/>
</dbReference>
<feature type="non-terminal residue" evidence="2">
    <location>
        <position position="1"/>
    </location>
</feature>
<name>A0A9W6ZQN5_9STRA</name>
<gene>
    <name evidence="2" type="ORF">TrRE_jg2421</name>
</gene>
<dbReference type="EMBL" id="BRXZ01003640">
    <property type="protein sequence ID" value="GMH59009.1"/>
    <property type="molecule type" value="Genomic_DNA"/>
</dbReference>
<accession>A0A9W6ZQN5</accession>
<evidence type="ECO:0000313" key="2">
    <source>
        <dbReference type="EMBL" id="GMH59009.1"/>
    </source>
</evidence>
<dbReference type="Pfam" id="PF00169">
    <property type="entry name" value="PH"/>
    <property type="match status" value="2"/>
</dbReference>
<evidence type="ECO:0000313" key="3">
    <source>
        <dbReference type="Proteomes" id="UP001165082"/>
    </source>
</evidence>
<comment type="caution">
    <text evidence="2">The sequence shown here is derived from an EMBL/GenBank/DDBJ whole genome shotgun (WGS) entry which is preliminary data.</text>
</comment>
<proteinExistence type="predicted"/>
<evidence type="ECO:0000259" key="1">
    <source>
        <dbReference type="PROSITE" id="PS50003"/>
    </source>
</evidence>
<dbReference type="Gene3D" id="2.30.29.30">
    <property type="entry name" value="Pleckstrin-homology domain (PH domain)/Phosphotyrosine-binding domain (PTB)"/>
    <property type="match status" value="2"/>
</dbReference>
<dbReference type="OrthoDB" id="190098at2759"/>
<dbReference type="InterPro" id="IPR001849">
    <property type="entry name" value="PH_domain"/>
</dbReference>
<dbReference type="CDD" id="cd00821">
    <property type="entry name" value="PH"/>
    <property type="match status" value="1"/>
</dbReference>
<reference evidence="2" key="1">
    <citation type="submission" date="2022-07" db="EMBL/GenBank/DDBJ databases">
        <title>Genome analysis of Parmales, a sister group of diatoms, reveals the evolutionary specialization of diatoms from phago-mixotrophs to photoautotrophs.</title>
        <authorList>
            <person name="Ban H."/>
            <person name="Sato S."/>
            <person name="Yoshikawa S."/>
            <person name="Kazumasa Y."/>
            <person name="Nakamura Y."/>
            <person name="Ichinomiya M."/>
            <person name="Saitoh K."/>
            <person name="Sato N."/>
            <person name="Blanc-Mathieu R."/>
            <person name="Endo H."/>
            <person name="Kuwata A."/>
            <person name="Ogata H."/>
        </authorList>
    </citation>
    <scope>NUCLEOTIDE SEQUENCE</scope>
</reference>
<dbReference type="PANTHER" id="PTHR14336">
    <property type="entry name" value="TANDEM PH DOMAIN CONTAINING PROTEIN"/>
    <property type="match status" value="1"/>
</dbReference>
<dbReference type="InterPro" id="IPR011993">
    <property type="entry name" value="PH-like_dom_sf"/>
</dbReference>
<dbReference type="InterPro" id="IPR051707">
    <property type="entry name" value="PI-Interact_SigTrans_Reg"/>
</dbReference>